<dbReference type="Proteomes" id="UP000027138">
    <property type="component" value="Unassembled WGS sequence"/>
</dbReference>
<dbReference type="InterPro" id="IPR018499">
    <property type="entry name" value="Tetraspanin/Peripherin"/>
</dbReference>
<sequence>MAKRLSIIEFLLKLNNFIFILIGLAIEFYGIFCLVNWKNDRESHSHNNSKKYEQIALPRALLAIEASSWLSNRLPVAWFIYLLLVIGASLIVISCFGCVGAATRSSCCLCTYSVLLVLLFIAQLVAAAFMFFNHNRQKDMPNDRSGSFNSTYRFFTLNWKIIRWVIIAALALKVIGLVVALYLRYANRVNDYERIVYPEIVRPTAEKRGNPVAAATSTGRKEQTRPVKQ</sequence>
<dbReference type="PANTHER" id="PTHR19282">
    <property type="entry name" value="TETRASPANIN"/>
    <property type="match status" value="1"/>
</dbReference>
<keyword evidence="3 6" id="KW-1133">Transmembrane helix</keyword>
<dbReference type="Pfam" id="PF00335">
    <property type="entry name" value="Tetraspanin"/>
    <property type="match status" value="1"/>
</dbReference>
<protein>
    <submittedName>
        <fullName evidence="7">Uncharacterized protein</fullName>
    </submittedName>
</protein>
<evidence type="ECO:0000256" key="1">
    <source>
        <dbReference type="ARBA" id="ARBA00004141"/>
    </source>
</evidence>
<feature type="region of interest" description="Disordered" evidence="5">
    <location>
        <begin position="208"/>
        <end position="229"/>
    </location>
</feature>
<keyword evidence="8" id="KW-1185">Reference proteome</keyword>
<evidence type="ECO:0000256" key="5">
    <source>
        <dbReference type="SAM" id="MobiDB-lite"/>
    </source>
</evidence>
<name>A0A067LFW2_JATCU</name>
<feature type="transmembrane region" description="Helical" evidence="6">
    <location>
        <begin position="109"/>
        <end position="132"/>
    </location>
</feature>
<feature type="transmembrane region" description="Helical" evidence="6">
    <location>
        <begin position="78"/>
        <end position="102"/>
    </location>
</feature>
<dbReference type="OrthoDB" id="851647at2759"/>
<evidence type="ECO:0000313" key="8">
    <source>
        <dbReference type="Proteomes" id="UP000027138"/>
    </source>
</evidence>
<organism evidence="7 8">
    <name type="scientific">Jatropha curcas</name>
    <name type="common">Barbados nut</name>
    <dbReference type="NCBI Taxonomy" id="180498"/>
    <lineage>
        <taxon>Eukaryota</taxon>
        <taxon>Viridiplantae</taxon>
        <taxon>Streptophyta</taxon>
        <taxon>Embryophyta</taxon>
        <taxon>Tracheophyta</taxon>
        <taxon>Spermatophyta</taxon>
        <taxon>Magnoliopsida</taxon>
        <taxon>eudicotyledons</taxon>
        <taxon>Gunneridae</taxon>
        <taxon>Pentapetalae</taxon>
        <taxon>rosids</taxon>
        <taxon>fabids</taxon>
        <taxon>Malpighiales</taxon>
        <taxon>Euphorbiaceae</taxon>
        <taxon>Crotonoideae</taxon>
        <taxon>Jatropheae</taxon>
        <taxon>Jatropha</taxon>
    </lineage>
</organism>
<comment type="subcellular location">
    <subcellularLocation>
        <location evidence="1">Membrane</location>
        <topology evidence="1">Multi-pass membrane protein</topology>
    </subcellularLocation>
</comment>
<reference evidence="7 8" key="1">
    <citation type="journal article" date="2014" name="PLoS ONE">
        <title>Global Analysis of Gene Expression Profiles in Physic Nut (Jatropha curcas L.) Seedlings Exposed to Salt Stress.</title>
        <authorList>
            <person name="Zhang L."/>
            <person name="Zhang C."/>
            <person name="Wu P."/>
            <person name="Chen Y."/>
            <person name="Li M."/>
            <person name="Jiang H."/>
            <person name="Wu G."/>
        </authorList>
    </citation>
    <scope>NUCLEOTIDE SEQUENCE [LARGE SCALE GENOMIC DNA]</scope>
    <source>
        <strain evidence="8">cv. GZQX0401</strain>
        <tissue evidence="7">Young leaves</tissue>
    </source>
</reference>
<dbReference type="EMBL" id="KK914267">
    <property type="protein sequence ID" value="KDP43415.1"/>
    <property type="molecule type" value="Genomic_DNA"/>
</dbReference>
<accession>A0A067LFW2</accession>
<dbReference type="GO" id="GO:0016020">
    <property type="term" value="C:membrane"/>
    <property type="evidence" value="ECO:0007669"/>
    <property type="project" value="UniProtKB-SubCell"/>
</dbReference>
<dbReference type="AlphaFoldDB" id="A0A067LFW2"/>
<proteinExistence type="predicted"/>
<feature type="transmembrane region" description="Helical" evidence="6">
    <location>
        <begin position="161"/>
        <end position="183"/>
    </location>
</feature>
<evidence type="ECO:0000256" key="4">
    <source>
        <dbReference type="ARBA" id="ARBA00023136"/>
    </source>
</evidence>
<evidence type="ECO:0000256" key="2">
    <source>
        <dbReference type="ARBA" id="ARBA00022692"/>
    </source>
</evidence>
<evidence type="ECO:0000256" key="6">
    <source>
        <dbReference type="SAM" id="Phobius"/>
    </source>
</evidence>
<keyword evidence="4 6" id="KW-0472">Membrane</keyword>
<keyword evidence="2 6" id="KW-0812">Transmembrane</keyword>
<gene>
    <name evidence="7" type="ORF">JCGZ_16702</name>
</gene>
<feature type="transmembrane region" description="Helical" evidence="6">
    <location>
        <begin position="12"/>
        <end position="37"/>
    </location>
</feature>
<evidence type="ECO:0000256" key="3">
    <source>
        <dbReference type="ARBA" id="ARBA00022989"/>
    </source>
</evidence>
<evidence type="ECO:0000313" key="7">
    <source>
        <dbReference type="EMBL" id="KDP43415.1"/>
    </source>
</evidence>
<dbReference type="PANTHER" id="PTHR19282:SF518">
    <property type="entry name" value="TOBAMOVIRUS MULTIPLICATION PROTEIN 2A"/>
    <property type="match status" value="1"/>
</dbReference>
<feature type="compositionally biased region" description="Basic and acidic residues" evidence="5">
    <location>
        <begin position="219"/>
        <end position="229"/>
    </location>
</feature>